<evidence type="ECO:0000256" key="2">
    <source>
        <dbReference type="ARBA" id="ARBA00022695"/>
    </source>
</evidence>
<dbReference type="SUPFAM" id="SSF53448">
    <property type="entry name" value="Nucleotide-diphospho-sugar transferases"/>
    <property type="match status" value="1"/>
</dbReference>
<evidence type="ECO:0000256" key="4">
    <source>
        <dbReference type="ARBA" id="ARBA00023134"/>
    </source>
</evidence>
<reference evidence="5 6" key="1">
    <citation type="journal article" date="2019" name="Int. J. Syst. Evol. Microbiol.">
        <title>The Global Catalogue of Microorganisms (GCM) 10K type strain sequencing project: providing services to taxonomists for standard genome sequencing and annotation.</title>
        <authorList>
            <consortium name="The Broad Institute Genomics Platform"/>
            <consortium name="The Broad Institute Genome Sequencing Center for Infectious Disease"/>
            <person name="Wu L."/>
            <person name="Ma J."/>
        </authorList>
    </citation>
    <scope>NUCLEOTIDE SEQUENCE [LARGE SCALE GENOMIC DNA]</scope>
    <source>
        <strain evidence="5 6">JCM 8201</strain>
    </source>
</reference>
<evidence type="ECO:0000256" key="3">
    <source>
        <dbReference type="ARBA" id="ARBA00022741"/>
    </source>
</evidence>
<evidence type="ECO:0000313" key="6">
    <source>
        <dbReference type="Proteomes" id="UP001501842"/>
    </source>
</evidence>
<dbReference type="Gene3D" id="3.90.550.10">
    <property type="entry name" value="Spore Coat Polysaccharide Biosynthesis Protein SpsA, Chain A"/>
    <property type="match status" value="1"/>
</dbReference>
<evidence type="ECO:0000256" key="1">
    <source>
        <dbReference type="ARBA" id="ARBA00022679"/>
    </source>
</evidence>
<dbReference type="NCBIfam" id="TIGR03552">
    <property type="entry name" value="F420_cofC"/>
    <property type="match status" value="1"/>
</dbReference>
<dbReference type="PANTHER" id="PTHR40392:SF1">
    <property type="entry name" value="2-PHOSPHO-L-LACTATE GUANYLYLTRANSFERASE"/>
    <property type="match status" value="1"/>
</dbReference>
<proteinExistence type="predicted"/>
<dbReference type="EMBL" id="BAAATZ010000009">
    <property type="protein sequence ID" value="GAA2726196.1"/>
    <property type="molecule type" value="Genomic_DNA"/>
</dbReference>
<dbReference type="PANTHER" id="PTHR40392">
    <property type="entry name" value="2-PHOSPHO-L-LACTATE GUANYLYLTRANSFERASE"/>
    <property type="match status" value="1"/>
</dbReference>
<protein>
    <submittedName>
        <fullName evidence="5">2-phospho-L-lactate guanylyltransferase</fullName>
    </submittedName>
</protein>
<gene>
    <name evidence="5" type="primary">cofC</name>
    <name evidence="5" type="ORF">GCM10010439_28110</name>
</gene>
<dbReference type="Proteomes" id="UP001501842">
    <property type="component" value="Unassembled WGS sequence"/>
</dbReference>
<dbReference type="RefSeq" id="WP_344450794.1">
    <property type="nucleotide sequence ID" value="NZ_BAAATZ010000009.1"/>
</dbReference>
<comment type="caution">
    <text evidence="5">The sequence shown here is derived from an EMBL/GenBank/DDBJ whole genome shotgun (WGS) entry which is preliminary data.</text>
</comment>
<dbReference type="GO" id="GO:0016779">
    <property type="term" value="F:nucleotidyltransferase activity"/>
    <property type="evidence" value="ECO:0007669"/>
    <property type="project" value="UniProtKB-KW"/>
</dbReference>
<name>A0ABN3UBN1_9ACTN</name>
<organism evidence="5 6">
    <name type="scientific">Actinocorallia aurantiaca</name>
    <dbReference type="NCBI Taxonomy" id="46204"/>
    <lineage>
        <taxon>Bacteria</taxon>
        <taxon>Bacillati</taxon>
        <taxon>Actinomycetota</taxon>
        <taxon>Actinomycetes</taxon>
        <taxon>Streptosporangiales</taxon>
        <taxon>Thermomonosporaceae</taxon>
        <taxon>Actinocorallia</taxon>
    </lineage>
</organism>
<dbReference type="InterPro" id="IPR002835">
    <property type="entry name" value="CofC"/>
</dbReference>
<accession>A0ABN3UBN1</accession>
<keyword evidence="1" id="KW-0808">Transferase</keyword>
<sequence length="210" mass="21276">MIVPVKRLALGKSRLAAAAGAYRSELALAVATDTVGAVLRCPSVGGVVVVTEDPRAADRLGALGALIVPDGPVPGLNEALRRGAEWIRPRGLGLAALQADLPALRPEELRAVLCEAERLPHSFLPDLAGTGTVFYGARAGEEFAPAFGGASRARHLALGVPELSPGPVPSVRTDVDTLADLKAALELGVGPHTAAVAEKILAAGARGAAG</sequence>
<keyword evidence="6" id="KW-1185">Reference proteome</keyword>
<dbReference type="InterPro" id="IPR029044">
    <property type="entry name" value="Nucleotide-diphossugar_trans"/>
</dbReference>
<evidence type="ECO:0000313" key="5">
    <source>
        <dbReference type="EMBL" id="GAA2726196.1"/>
    </source>
</evidence>
<keyword evidence="3" id="KW-0547">Nucleotide-binding</keyword>
<keyword evidence="4" id="KW-0342">GTP-binding</keyword>
<keyword evidence="2 5" id="KW-0548">Nucleotidyltransferase</keyword>